<evidence type="ECO:0000256" key="6">
    <source>
        <dbReference type="ARBA" id="ARBA00023004"/>
    </source>
</evidence>
<feature type="domain" description="4Fe-4S ferredoxin-type" evidence="9">
    <location>
        <begin position="3"/>
        <end position="31"/>
    </location>
</feature>
<dbReference type="RefSeq" id="WP_204497240.1">
    <property type="nucleotide sequence ID" value="NZ_JAFBDR010000001.1"/>
</dbReference>
<keyword evidence="5 8" id="KW-0249">Electron transport</keyword>
<dbReference type="PANTHER" id="PTHR39163">
    <property type="entry name" value="FERREDOXIN"/>
    <property type="match status" value="1"/>
</dbReference>
<comment type="caution">
    <text evidence="10">The sequence shown here is derived from an EMBL/GenBank/DDBJ whole genome shotgun (WGS) entry which is preliminary data.</text>
</comment>
<protein>
    <recommendedName>
        <fullName evidence="8">Ferredoxin</fullName>
    </recommendedName>
</protein>
<name>A0ABS2MVG7_9BACI</name>
<keyword evidence="6 8" id="KW-0408">Iron</keyword>
<keyword evidence="7 8" id="KW-0411">Iron-sulfur</keyword>
<gene>
    <name evidence="10" type="ORF">JOC48_000262</name>
</gene>
<dbReference type="InterPro" id="IPR052395">
    <property type="entry name" value="ET_Ferredoxin"/>
</dbReference>
<dbReference type="InterPro" id="IPR017896">
    <property type="entry name" value="4Fe4S_Fe-S-bd"/>
</dbReference>
<dbReference type="EMBL" id="JAFBDR010000001">
    <property type="protein sequence ID" value="MBM7569793.1"/>
    <property type="molecule type" value="Genomic_DNA"/>
</dbReference>
<evidence type="ECO:0000313" key="11">
    <source>
        <dbReference type="Proteomes" id="UP001296943"/>
    </source>
</evidence>
<comment type="cofactor">
    <cofactor evidence="1">
        <name>[4Fe-4S] cluster</name>
        <dbReference type="ChEBI" id="CHEBI:49883"/>
    </cofactor>
</comment>
<keyword evidence="4 8" id="KW-0479">Metal-binding</keyword>
<evidence type="ECO:0000256" key="2">
    <source>
        <dbReference type="ARBA" id="ARBA00022448"/>
    </source>
</evidence>
<sequence length="74" mass="8086">MAKFTIVDKETCIACGACGATAPDIFDYDDEGIAYVRLDNNKGTATVPSELEDDLLDAYEECPTESIKIFNKES</sequence>
<evidence type="ECO:0000256" key="1">
    <source>
        <dbReference type="ARBA" id="ARBA00001966"/>
    </source>
</evidence>
<proteinExistence type="predicted"/>
<dbReference type="PROSITE" id="PS51379">
    <property type="entry name" value="4FE4S_FER_2"/>
    <property type="match status" value="1"/>
</dbReference>
<evidence type="ECO:0000259" key="9">
    <source>
        <dbReference type="PROSITE" id="PS51379"/>
    </source>
</evidence>
<keyword evidence="3" id="KW-0004">4Fe-4S</keyword>
<organism evidence="10 11">
    <name type="scientific">Aquibacillus albus</name>
    <dbReference type="NCBI Taxonomy" id="1168171"/>
    <lineage>
        <taxon>Bacteria</taxon>
        <taxon>Bacillati</taxon>
        <taxon>Bacillota</taxon>
        <taxon>Bacilli</taxon>
        <taxon>Bacillales</taxon>
        <taxon>Bacillaceae</taxon>
        <taxon>Aquibacillus</taxon>
    </lineage>
</organism>
<evidence type="ECO:0000313" key="10">
    <source>
        <dbReference type="EMBL" id="MBM7569793.1"/>
    </source>
</evidence>
<evidence type="ECO:0000256" key="8">
    <source>
        <dbReference type="RuleBase" id="RU368020"/>
    </source>
</evidence>
<dbReference type="PRINTS" id="PR00352">
    <property type="entry name" value="3FE4SFRDOXIN"/>
</dbReference>
<dbReference type="Pfam" id="PF13370">
    <property type="entry name" value="Fer4_13"/>
    <property type="match status" value="1"/>
</dbReference>
<dbReference type="PANTHER" id="PTHR39163:SF1">
    <property type="entry name" value="FERREDOXIN"/>
    <property type="match status" value="1"/>
</dbReference>
<accession>A0ABS2MVG7</accession>
<dbReference type="Gene3D" id="3.30.70.20">
    <property type="match status" value="1"/>
</dbReference>
<keyword evidence="2 8" id="KW-0813">Transport</keyword>
<evidence type="ECO:0000256" key="3">
    <source>
        <dbReference type="ARBA" id="ARBA00022485"/>
    </source>
</evidence>
<dbReference type="SUPFAM" id="SSF54862">
    <property type="entry name" value="4Fe-4S ferredoxins"/>
    <property type="match status" value="1"/>
</dbReference>
<comment type="function">
    <text evidence="8">Ferredoxins are iron-sulfur proteins that transfer electrons in a wide variety of metabolic reactions.</text>
</comment>
<reference evidence="10 11" key="1">
    <citation type="submission" date="2021-01" db="EMBL/GenBank/DDBJ databases">
        <title>Genomic Encyclopedia of Type Strains, Phase IV (KMG-IV): sequencing the most valuable type-strain genomes for metagenomic binning, comparative biology and taxonomic classification.</title>
        <authorList>
            <person name="Goeker M."/>
        </authorList>
    </citation>
    <scope>NUCLEOTIDE SEQUENCE [LARGE SCALE GENOMIC DNA]</scope>
    <source>
        <strain evidence="10 11">DSM 23711</strain>
    </source>
</reference>
<evidence type="ECO:0000256" key="5">
    <source>
        <dbReference type="ARBA" id="ARBA00022982"/>
    </source>
</evidence>
<evidence type="ECO:0000256" key="4">
    <source>
        <dbReference type="ARBA" id="ARBA00022723"/>
    </source>
</evidence>
<keyword evidence="11" id="KW-1185">Reference proteome</keyword>
<dbReference type="InterPro" id="IPR001080">
    <property type="entry name" value="3Fe4S_ferredoxin"/>
</dbReference>
<dbReference type="Proteomes" id="UP001296943">
    <property type="component" value="Unassembled WGS sequence"/>
</dbReference>
<evidence type="ECO:0000256" key="7">
    <source>
        <dbReference type="ARBA" id="ARBA00023014"/>
    </source>
</evidence>